<organism evidence="1 2">
    <name type="scientific">Candidatus Methanogaster sp</name>
    <dbReference type="NCBI Taxonomy" id="3386292"/>
    <lineage>
        <taxon>Archaea</taxon>
        <taxon>Methanobacteriati</taxon>
        <taxon>Methanobacteriota</taxon>
        <taxon>Stenosarchaea group</taxon>
        <taxon>Methanomicrobia</taxon>
        <taxon>Methanosarcinales</taxon>
        <taxon>ANME-2 cluster</taxon>
        <taxon>Candidatus Methanogasteraceae</taxon>
        <taxon>Candidatus Methanogaster</taxon>
    </lineage>
</organism>
<protein>
    <submittedName>
        <fullName evidence="1">Uncharacterized protein</fullName>
    </submittedName>
</protein>
<sequence length="381" mass="43523">MKLDTKIVILLLIATITVTFSGCVEETKVAPEPESLDNYTTNISAVNLTLLPRMENGLEIRIVSFSSIYMRDNWDEEIQEWTYNISEMYYAAYNLSIKNNGSDVINFKVNDLHLRAGDQLFNTTTRKLYNSSMLEVLADLGNENRIEDTTLSLSPGQTMNGSVVFCVDSLYDRSFLLIYNATPVTSASFEESLEALEAAERFNYSVAFGVPPYRLHRYGDSYEPGRVRSFTWANWVNRSIFEFFKTADFETLQRSLPDNIPDTETMYAIRVMSERNLTVVSGNRLLVIDDFGEELINKSRSSGVAILRNQSYESQPEAIEMEEAIEIPQMTIPDATIVQISFEGVLGWDMSMRLSYNNQDTILDDELNIVLARYYDRKFIS</sequence>
<accession>A0AC61L0K6</accession>
<proteinExistence type="predicted"/>
<evidence type="ECO:0000313" key="1">
    <source>
        <dbReference type="EMBL" id="PXF59192.1"/>
    </source>
</evidence>
<name>A0AC61L0K6_9EURY</name>
<gene>
    <name evidence="1" type="ORF">C4B59_11845</name>
</gene>
<dbReference type="EMBL" id="PQXF01000027">
    <property type="protein sequence ID" value="PXF59192.1"/>
    <property type="molecule type" value="Genomic_DNA"/>
</dbReference>
<evidence type="ECO:0000313" key="2">
    <source>
        <dbReference type="Proteomes" id="UP000248329"/>
    </source>
</evidence>
<dbReference type="Proteomes" id="UP000248329">
    <property type="component" value="Unassembled WGS sequence"/>
</dbReference>
<comment type="caution">
    <text evidence="1">The sequence shown here is derived from an EMBL/GenBank/DDBJ whole genome shotgun (WGS) entry which is preliminary data.</text>
</comment>
<reference evidence="1" key="1">
    <citation type="submission" date="2018-01" db="EMBL/GenBank/DDBJ databases">
        <authorList>
            <person name="Krukenberg V."/>
        </authorList>
    </citation>
    <scope>NUCLEOTIDE SEQUENCE</scope>
    <source>
        <strain evidence="1">E20ANME2</strain>
    </source>
</reference>